<keyword evidence="5" id="KW-1185">Reference proteome</keyword>
<keyword evidence="2" id="KW-0732">Signal</keyword>
<accession>A0ABY5VLB1</accession>
<dbReference type="PANTHER" id="PTHR30024:SF42">
    <property type="entry name" value="ALIPHATIC SULFONATES-BINDING PROTEIN-RELATED"/>
    <property type="match status" value="1"/>
</dbReference>
<sequence>MKRKTWKKMTGIALAAIMAAAALAGCGSKASEEKEEPKQNTEESSDASKDAADTEKADQDTVDSGELKGSGETLVVGVQPCSFCYPVIYASEKGYFKDAGLDVEYIVFDNGSSMNEGLAAQQLDIGVNGLATIYTVCGGVCDLIAESEAAGTGAIYARPDSDIAKASEIDGMKGSKETLEGVTCLGATSTLTQQQAYAYMNKFGLTAGKDYEFLNMDYSTANQAFIAGEGDIISVDGLNYIDELEKAGMVKICDYAAATGSPYCSGIVSRRDVSQERADDVTLFLKVFYETADELMNDMDTFHKGYLDYVLENGREYTEETVAAEIEARPLFTKETMEKDDYVLGTSTISAAKFFAEIGVIEEANLDNLKNIDPSFLNKALDLDVKVATLD</sequence>
<reference evidence="4" key="1">
    <citation type="journal article" date="2022" name="Cell">
        <title>Design, construction, and in vivo augmentation of a complex gut microbiome.</title>
        <authorList>
            <person name="Cheng A.G."/>
            <person name="Ho P.Y."/>
            <person name="Aranda-Diaz A."/>
            <person name="Jain S."/>
            <person name="Yu F.B."/>
            <person name="Meng X."/>
            <person name="Wang M."/>
            <person name="Iakiviak M."/>
            <person name="Nagashima K."/>
            <person name="Zhao A."/>
            <person name="Murugkar P."/>
            <person name="Patil A."/>
            <person name="Atabakhsh K."/>
            <person name="Weakley A."/>
            <person name="Yan J."/>
            <person name="Brumbaugh A.R."/>
            <person name="Higginbottom S."/>
            <person name="Dimas A."/>
            <person name="Shiver A.L."/>
            <person name="Deutschbauer A."/>
            <person name="Neff N."/>
            <person name="Sonnenburg J.L."/>
            <person name="Huang K.C."/>
            <person name="Fischbach M.A."/>
        </authorList>
    </citation>
    <scope>NUCLEOTIDE SEQUENCE</scope>
    <source>
        <strain evidence="4">DSM 19829</strain>
    </source>
</reference>
<evidence type="ECO:0000256" key="1">
    <source>
        <dbReference type="SAM" id="MobiDB-lite"/>
    </source>
</evidence>
<dbReference type="InterPro" id="IPR015168">
    <property type="entry name" value="SsuA/THI5"/>
</dbReference>
<feature type="domain" description="SsuA/THI5-like" evidence="3">
    <location>
        <begin position="86"/>
        <end position="298"/>
    </location>
</feature>
<dbReference type="EMBL" id="CP102290">
    <property type="protein sequence ID" value="UWP60979.1"/>
    <property type="molecule type" value="Genomic_DNA"/>
</dbReference>
<feature type="compositionally biased region" description="Basic and acidic residues" evidence="1">
    <location>
        <begin position="30"/>
        <end position="59"/>
    </location>
</feature>
<organism evidence="4 5">
    <name type="scientific">Ruminococcus gauvreauii</name>
    <dbReference type="NCBI Taxonomy" id="438033"/>
    <lineage>
        <taxon>Bacteria</taxon>
        <taxon>Bacillati</taxon>
        <taxon>Bacillota</taxon>
        <taxon>Clostridia</taxon>
        <taxon>Eubacteriales</taxon>
        <taxon>Oscillospiraceae</taxon>
        <taxon>Ruminococcus</taxon>
    </lineage>
</organism>
<feature type="signal peptide" evidence="2">
    <location>
        <begin position="1"/>
        <end position="24"/>
    </location>
</feature>
<dbReference type="PANTHER" id="PTHR30024">
    <property type="entry name" value="ALIPHATIC SULFONATES-BINDING PROTEIN-RELATED"/>
    <property type="match status" value="1"/>
</dbReference>
<feature type="region of interest" description="Disordered" evidence="1">
    <location>
        <begin position="28"/>
        <end position="66"/>
    </location>
</feature>
<protein>
    <submittedName>
        <fullName evidence="4">ABC transporter substrate-binding protein</fullName>
    </submittedName>
</protein>
<feature type="chain" id="PRO_5046211160" evidence="2">
    <location>
        <begin position="25"/>
        <end position="391"/>
    </location>
</feature>
<dbReference type="PROSITE" id="PS51257">
    <property type="entry name" value="PROKAR_LIPOPROTEIN"/>
    <property type="match status" value="1"/>
</dbReference>
<evidence type="ECO:0000313" key="5">
    <source>
        <dbReference type="Proteomes" id="UP001060164"/>
    </source>
</evidence>
<dbReference type="RefSeq" id="WP_028530065.1">
    <property type="nucleotide sequence ID" value="NZ_CABLBR010000041.1"/>
</dbReference>
<dbReference type="Gene3D" id="3.40.190.10">
    <property type="entry name" value="Periplasmic binding protein-like II"/>
    <property type="match status" value="2"/>
</dbReference>
<dbReference type="Proteomes" id="UP001060164">
    <property type="component" value="Chromosome"/>
</dbReference>
<dbReference type="SUPFAM" id="SSF53850">
    <property type="entry name" value="Periplasmic binding protein-like II"/>
    <property type="match status" value="1"/>
</dbReference>
<proteinExistence type="predicted"/>
<name>A0ABY5VLB1_9FIRM</name>
<evidence type="ECO:0000259" key="3">
    <source>
        <dbReference type="Pfam" id="PF09084"/>
    </source>
</evidence>
<evidence type="ECO:0000256" key="2">
    <source>
        <dbReference type="SAM" id="SignalP"/>
    </source>
</evidence>
<gene>
    <name evidence="4" type="ORF">NQ502_08115</name>
</gene>
<dbReference type="Pfam" id="PF09084">
    <property type="entry name" value="NMT1"/>
    <property type="match status" value="1"/>
</dbReference>
<evidence type="ECO:0000313" key="4">
    <source>
        <dbReference type="EMBL" id="UWP60979.1"/>
    </source>
</evidence>